<evidence type="ECO:0000256" key="3">
    <source>
        <dbReference type="ARBA" id="ARBA00022692"/>
    </source>
</evidence>
<dbReference type="FunFam" id="1.20.1070.10:FF:000030">
    <property type="entry name" value="trace amine-associated receptor 1"/>
    <property type="match status" value="1"/>
</dbReference>
<reference evidence="15" key="1">
    <citation type="submission" date="2025-08" db="UniProtKB">
        <authorList>
            <consortium name="Ensembl"/>
        </authorList>
    </citation>
    <scope>IDENTIFICATION</scope>
</reference>
<dbReference type="GO" id="GO:0001594">
    <property type="term" value="F:trace-amine receptor activity"/>
    <property type="evidence" value="ECO:0007669"/>
    <property type="project" value="InterPro"/>
</dbReference>
<dbReference type="SUPFAM" id="SSF81321">
    <property type="entry name" value="Family A G protein-coupled receptor-like"/>
    <property type="match status" value="1"/>
</dbReference>
<evidence type="ECO:0000256" key="9">
    <source>
        <dbReference type="ARBA" id="ARBA00023180"/>
    </source>
</evidence>
<dbReference type="PROSITE" id="PS00237">
    <property type="entry name" value="G_PROTEIN_RECEP_F1_1"/>
    <property type="match status" value="1"/>
</dbReference>
<evidence type="ECO:0000256" key="6">
    <source>
        <dbReference type="ARBA" id="ARBA00023136"/>
    </source>
</evidence>
<feature type="transmembrane region" description="Helical" evidence="13">
    <location>
        <begin position="57"/>
        <end position="81"/>
    </location>
</feature>
<evidence type="ECO:0000256" key="2">
    <source>
        <dbReference type="ARBA" id="ARBA00022475"/>
    </source>
</evidence>
<evidence type="ECO:0000256" key="12">
    <source>
        <dbReference type="RuleBase" id="RU000688"/>
    </source>
</evidence>
<dbReference type="SMART" id="SM01381">
    <property type="entry name" value="7TM_GPCR_Srsx"/>
    <property type="match status" value="1"/>
</dbReference>
<dbReference type="InterPro" id="IPR000276">
    <property type="entry name" value="GPCR_Rhodpsn"/>
</dbReference>
<feature type="transmembrane region" description="Helical" evidence="13">
    <location>
        <begin position="280"/>
        <end position="304"/>
    </location>
</feature>
<dbReference type="AlphaFoldDB" id="A0A8B9KL96"/>
<dbReference type="CDD" id="cd15314">
    <property type="entry name" value="7tmA_TAAR1"/>
    <property type="match status" value="1"/>
</dbReference>
<accession>A0A8B9KL96</accession>
<evidence type="ECO:0000256" key="1">
    <source>
        <dbReference type="ARBA" id="ARBA00004651"/>
    </source>
</evidence>
<comment type="subcellular location">
    <subcellularLocation>
        <location evidence="1">Cell membrane</location>
        <topology evidence="1">Multi-pass membrane protein</topology>
    </subcellularLocation>
</comment>
<keyword evidence="6 13" id="KW-0472">Membrane</keyword>
<sequence>MYVYLCLQVFNYTEETLVQLDFRMNSSQDQIMDITPLCYEFSNTSCPKHIYPVLLKVALYLFFSLVVILTVLGNLFVIITIFHFKQLHMPTNFLVMSLAVTDLLLGGFVMPPCMLRTVETCWYLGPLFCKIHASVVIMLATASIINLSFISIDRYYAVCKPLMYHSTITPFVTLIMILICWSVSISVGFVIIFLEINLLGVEDFYYENIECEGGCVLFQSKTSSTSSSLFSFYFPGIVMLSIYLKIFRVAQKQAKSIQDSKSKNSVQKISKEERKATKTLAVILGVFLSLWTPFFICNVINPFIAYSVPPVLYDAFAWIGLMNSTCNPIVYAFFYKWFRKNNGHAELMLYVPYGLDTAGSPLPPHFFKLCNNVSSIHASIFKSQNLDIKLVQLDPGVNQVFSACEPDIC</sequence>
<keyword evidence="3 12" id="KW-0812">Transmembrane</keyword>
<feature type="transmembrane region" description="Helical" evidence="13">
    <location>
        <begin position="171"/>
        <end position="194"/>
    </location>
</feature>
<evidence type="ECO:0000256" key="13">
    <source>
        <dbReference type="SAM" id="Phobius"/>
    </source>
</evidence>
<keyword evidence="5 12" id="KW-0297">G-protein coupled receptor</keyword>
<evidence type="ECO:0000259" key="14">
    <source>
        <dbReference type="PROSITE" id="PS50262"/>
    </source>
</evidence>
<dbReference type="PANTHER" id="PTHR24249:SF415">
    <property type="entry name" value="TRACE AMINE-ASSOCIATED RECEPTOR 1"/>
    <property type="match status" value="1"/>
</dbReference>
<dbReference type="GO" id="GO:0005886">
    <property type="term" value="C:plasma membrane"/>
    <property type="evidence" value="ECO:0007669"/>
    <property type="project" value="UniProtKB-SubCell"/>
</dbReference>
<dbReference type="PRINTS" id="PR01830">
    <property type="entry name" value="TRACEAMINER"/>
</dbReference>
<keyword evidence="8 12" id="KW-0675">Receptor</keyword>
<keyword evidence="9" id="KW-0325">Glycoprotein</keyword>
<evidence type="ECO:0000256" key="8">
    <source>
        <dbReference type="ARBA" id="ARBA00023170"/>
    </source>
</evidence>
<dbReference type="PANTHER" id="PTHR24249">
    <property type="entry name" value="HISTAMINE RECEPTOR-RELATED G-PROTEIN COUPLED RECEPTOR"/>
    <property type="match status" value="1"/>
</dbReference>
<feature type="transmembrane region" description="Helical" evidence="13">
    <location>
        <begin position="230"/>
        <end position="247"/>
    </location>
</feature>
<proteinExistence type="inferred from homology"/>
<evidence type="ECO:0000256" key="11">
    <source>
        <dbReference type="ARBA" id="ARBA00039439"/>
    </source>
</evidence>
<dbReference type="PRINTS" id="PR00237">
    <property type="entry name" value="GPCRRHODOPSN"/>
</dbReference>
<feature type="domain" description="G-protein coupled receptors family 1 profile" evidence="14">
    <location>
        <begin position="73"/>
        <end position="331"/>
    </location>
</feature>
<dbReference type="Proteomes" id="UP000694621">
    <property type="component" value="Unplaced"/>
</dbReference>
<keyword evidence="2" id="KW-1003">Cell membrane</keyword>
<dbReference type="InterPro" id="IPR017452">
    <property type="entry name" value="GPCR_Rhodpsn_7TM"/>
</dbReference>
<evidence type="ECO:0000256" key="5">
    <source>
        <dbReference type="ARBA" id="ARBA00023040"/>
    </source>
</evidence>
<keyword evidence="7" id="KW-1015">Disulfide bond</keyword>
<keyword evidence="4 13" id="KW-1133">Transmembrane helix</keyword>
<feature type="transmembrane region" description="Helical" evidence="13">
    <location>
        <begin position="93"/>
        <end position="111"/>
    </location>
</feature>
<dbReference type="PROSITE" id="PS50262">
    <property type="entry name" value="G_PROTEIN_RECEP_F1_2"/>
    <property type="match status" value="1"/>
</dbReference>
<dbReference type="InterPro" id="IPR050569">
    <property type="entry name" value="TAAR"/>
</dbReference>
<keyword evidence="10 12" id="KW-0807">Transducer</keyword>
<feature type="transmembrane region" description="Helical" evidence="13">
    <location>
        <begin position="131"/>
        <end position="150"/>
    </location>
</feature>
<evidence type="ECO:0000313" key="15">
    <source>
        <dbReference type="Ensembl" id="ENSAMXP00005038428.1"/>
    </source>
</evidence>
<evidence type="ECO:0000256" key="10">
    <source>
        <dbReference type="ARBA" id="ARBA00023224"/>
    </source>
</evidence>
<comment type="similarity">
    <text evidence="12">Belongs to the G-protein coupled receptor 1 family.</text>
</comment>
<evidence type="ECO:0000256" key="4">
    <source>
        <dbReference type="ARBA" id="ARBA00022989"/>
    </source>
</evidence>
<dbReference type="InterPro" id="IPR009132">
    <property type="entry name" value="TAAR_fam"/>
</dbReference>
<evidence type="ECO:0000256" key="7">
    <source>
        <dbReference type="ARBA" id="ARBA00023157"/>
    </source>
</evidence>
<name>A0A8B9KL96_ASTMX</name>
<organism evidence="15 16">
    <name type="scientific">Astyanax mexicanus</name>
    <name type="common">Blind cave fish</name>
    <name type="synonym">Astyanax fasciatus mexicanus</name>
    <dbReference type="NCBI Taxonomy" id="7994"/>
    <lineage>
        <taxon>Eukaryota</taxon>
        <taxon>Metazoa</taxon>
        <taxon>Chordata</taxon>
        <taxon>Craniata</taxon>
        <taxon>Vertebrata</taxon>
        <taxon>Euteleostomi</taxon>
        <taxon>Actinopterygii</taxon>
        <taxon>Neopterygii</taxon>
        <taxon>Teleostei</taxon>
        <taxon>Ostariophysi</taxon>
        <taxon>Characiformes</taxon>
        <taxon>Characoidei</taxon>
        <taxon>Acestrorhamphidae</taxon>
        <taxon>Acestrorhamphinae</taxon>
        <taxon>Astyanax</taxon>
    </lineage>
</organism>
<dbReference type="Ensembl" id="ENSAMXT00005041869.1">
    <property type="protein sequence ID" value="ENSAMXP00005038428.1"/>
    <property type="gene ID" value="ENSAMXG00005018218.1"/>
</dbReference>
<feature type="transmembrane region" description="Helical" evidence="13">
    <location>
        <begin position="316"/>
        <end position="338"/>
    </location>
</feature>
<dbReference type="Pfam" id="PF00001">
    <property type="entry name" value="7tm_1"/>
    <property type="match status" value="1"/>
</dbReference>
<evidence type="ECO:0000313" key="16">
    <source>
        <dbReference type="Proteomes" id="UP000694621"/>
    </source>
</evidence>
<dbReference type="Gene3D" id="1.20.1070.10">
    <property type="entry name" value="Rhodopsin 7-helix transmembrane proteins"/>
    <property type="match status" value="1"/>
</dbReference>
<protein>
    <recommendedName>
        <fullName evidence="11">Trace amine-associated receptor 1</fullName>
    </recommendedName>
</protein>